<keyword evidence="1" id="KW-0175">Coiled coil</keyword>
<dbReference type="RefSeq" id="WP_107792668.1">
    <property type="nucleotide sequence ID" value="NZ_CP049274.1"/>
</dbReference>
<gene>
    <name evidence="2" type="ORF">CVT06_02785</name>
</gene>
<feature type="coiled-coil region" evidence="1">
    <location>
        <begin position="285"/>
        <end position="319"/>
    </location>
</feature>
<accession>A0A7S9NE18</accession>
<organism evidence="2 3">
    <name type="scientific">Campylobacter concisus</name>
    <dbReference type="NCBI Taxonomy" id="199"/>
    <lineage>
        <taxon>Bacteria</taxon>
        <taxon>Pseudomonadati</taxon>
        <taxon>Campylobacterota</taxon>
        <taxon>Epsilonproteobacteria</taxon>
        <taxon>Campylobacterales</taxon>
        <taxon>Campylobacteraceae</taxon>
        <taxon>Campylobacter</taxon>
    </lineage>
</organism>
<dbReference type="Proteomes" id="UP000594630">
    <property type="component" value="Chromosome"/>
</dbReference>
<protein>
    <submittedName>
        <fullName evidence="2">Relaxase/mobilization nuclease domain-containing protein</fullName>
    </submittedName>
</protein>
<evidence type="ECO:0000313" key="3">
    <source>
        <dbReference type="Proteomes" id="UP000594630"/>
    </source>
</evidence>
<sequence>MLVKFFKTKNGGSIAGINYLLNHRVKDETAFVLKGSEVITRQIVSNMTKKQKLCMGCLSFEEADIDLNAKQKIINEFETLIFGEYKERFNILWVQHIDKGRLELNFAIPKIDLESGMAFNPYYDKKDRALIDTWQNLANFKFNFSDPKDPAKAHMLQGSRKEIGAIKDYIELEKILTDKFINQEFACREDILKALEDSDIEVTRVGKDYISVKLPGTKKAKRFKGDIFCEEFRNIKSVEQLRNKTEARAAEFRDRADTQTNVGASRQSFIFARHLETKEPREFRIVKFKQSLSKRDQELARLKRELDKQIQERDKWLEVQTKRVPKRCKIFRNHIMDIGYCISDDFDIHMEPVSTKALTNANKSANDGIDKTKYKWQAINHKHTIFNERIFDNDSTRANIIDTIRRKREMGARYGNVIGATIDGIQDIKREISQYRDRINKQYKFLISRVIKLTTAANKLAERIRESDIFSRELHDATREFEEVARKYALSHAQKDVKIDVDVPKKREILVVWGLIFDWEIKYKFYLPIYLANISAMIRSSILFKIPHFISPPP</sequence>
<dbReference type="EMBL" id="CP049274">
    <property type="protein sequence ID" value="QPH84078.1"/>
    <property type="molecule type" value="Genomic_DNA"/>
</dbReference>
<name>A0A7S9NE18_9BACT</name>
<dbReference type="AlphaFoldDB" id="A0A7S9NE18"/>
<evidence type="ECO:0000313" key="2">
    <source>
        <dbReference type="EMBL" id="QPH84078.1"/>
    </source>
</evidence>
<reference evidence="2 3" key="1">
    <citation type="journal article" date="2018" name="Emerg. Microbes Infect.">
        <title>Genomic analysis of oral Campylobacter concisus strains identified a potential bacterial molecular marker associated with active Crohn's disease.</title>
        <authorList>
            <person name="Liu F."/>
            <person name="Ma R."/>
            <person name="Tay C.Y.A."/>
            <person name="Octavia S."/>
            <person name="Lan R."/>
            <person name="Chung H.K.L."/>
            <person name="Riordan S.M."/>
            <person name="Grimm M.C."/>
            <person name="Leong R.W."/>
            <person name="Tanaka M.M."/>
            <person name="Connor S."/>
            <person name="Zhang L."/>
        </authorList>
    </citation>
    <scope>NUCLEOTIDE SEQUENCE [LARGE SCALE GENOMIC DNA]</scope>
    <source>
        <strain evidence="2 3">P10CDO-S2</strain>
    </source>
</reference>
<evidence type="ECO:0000256" key="1">
    <source>
        <dbReference type="SAM" id="Coils"/>
    </source>
</evidence>
<proteinExistence type="predicted"/>